<dbReference type="Pfam" id="PF03466">
    <property type="entry name" value="LysR_substrate"/>
    <property type="match status" value="1"/>
</dbReference>
<reference evidence="6 7" key="1">
    <citation type="submission" date="2023-04" db="EMBL/GenBank/DDBJ databases">
        <title>Complete genome sequence of Alisedimentitalea scapharcae.</title>
        <authorList>
            <person name="Rong J.-C."/>
            <person name="Yi M.-L."/>
            <person name="Zhao Q."/>
        </authorList>
    </citation>
    <scope>NUCLEOTIDE SEQUENCE [LARGE SCALE GENOMIC DNA]</scope>
    <source>
        <strain evidence="6 7">KCTC 42119</strain>
        <plasmid evidence="6 7">unnamed4</plasmid>
    </source>
</reference>
<dbReference type="EMBL" id="CP123585">
    <property type="protein sequence ID" value="WZK91144.1"/>
    <property type="molecule type" value="Genomic_DNA"/>
</dbReference>
<dbReference type="InterPro" id="IPR000847">
    <property type="entry name" value="LysR_HTH_N"/>
</dbReference>
<keyword evidence="3" id="KW-0238">DNA-binding</keyword>
<keyword evidence="6" id="KW-0614">Plasmid</keyword>
<dbReference type="SUPFAM" id="SSF46785">
    <property type="entry name" value="Winged helix' DNA-binding domain"/>
    <property type="match status" value="1"/>
</dbReference>
<comment type="similarity">
    <text evidence="1">Belongs to the LysR transcriptional regulatory family.</text>
</comment>
<evidence type="ECO:0000313" key="7">
    <source>
        <dbReference type="Proteomes" id="UP001623232"/>
    </source>
</evidence>
<evidence type="ECO:0000256" key="3">
    <source>
        <dbReference type="ARBA" id="ARBA00023125"/>
    </source>
</evidence>
<keyword evidence="4" id="KW-0804">Transcription</keyword>
<protein>
    <submittedName>
        <fullName evidence="6">LysR family transcriptional regulator</fullName>
    </submittedName>
</protein>
<dbReference type="Pfam" id="PF00126">
    <property type="entry name" value="HTH_1"/>
    <property type="match status" value="1"/>
</dbReference>
<evidence type="ECO:0000313" key="6">
    <source>
        <dbReference type="EMBL" id="WZK91144.1"/>
    </source>
</evidence>
<evidence type="ECO:0000256" key="4">
    <source>
        <dbReference type="ARBA" id="ARBA00023163"/>
    </source>
</evidence>
<gene>
    <name evidence="6" type="ORF">QEZ52_21495</name>
</gene>
<dbReference type="InterPro" id="IPR005119">
    <property type="entry name" value="LysR_subst-bd"/>
</dbReference>
<dbReference type="InterPro" id="IPR036390">
    <property type="entry name" value="WH_DNA-bd_sf"/>
</dbReference>
<dbReference type="Gene3D" id="1.10.10.10">
    <property type="entry name" value="Winged helix-like DNA-binding domain superfamily/Winged helix DNA-binding domain"/>
    <property type="match status" value="1"/>
</dbReference>
<evidence type="ECO:0000259" key="5">
    <source>
        <dbReference type="PROSITE" id="PS50931"/>
    </source>
</evidence>
<dbReference type="PANTHER" id="PTHR30537:SF5">
    <property type="entry name" value="HTH-TYPE TRANSCRIPTIONAL ACTIVATOR TTDR-RELATED"/>
    <property type="match status" value="1"/>
</dbReference>
<dbReference type="RefSeq" id="WP_343211849.1">
    <property type="nucleotide sequence ID" value="NZ_CP123585.1"/>
</dbReference>
<keyword evidence="2" id="KW-0805">Transcription regulation</keyword>
<dbReference type="PANTHER" id="PTHR30537">
    <property type="entry name" value="HTH-TYPE TRANSCRIPTIONAL REGULATOR"/>
    <property type="match status" value="1"/>
</dbReference>
<feature type="domain" description="HTH lysR-type" evidence="5">
    <location>
        <begin position="1"/>
        <end position="56"/>
    </location>
</feature>
<evidence type="ECO:0000256" key="2">
    <source>
        <dbReference type="ARBA" id="ARBA00023015"/>
    </source>
</evidence>
<sequence>MTWLHGFEATARLGSMTLAATEIGVTQATLSQQIKALEARLGRQLFVREPRGVSLTASGTRLYSDIAPSLDQIGSVLSRYHSPQTKRLRILCNTSLATGWLTSKLPEFHRQHPEVVLELRTALWRPDRYGYEADIEIFLGAASPPARTKLLAHCPIVAVAAPSQAAVQPASDKELPIIRISGLENLFMSWSADQKANNIRAIDHAETDSVHSAISLAEAGLGWTLCPSFLVREAVKEGRLVEHTLAGPQYDRAYWLQINDAPSAAAHSFSSWVRNEAHKSSK</sequence>
<name>A0ABZ2XYF7_9RHOB</name>
<dbReference type="Proteomes" id="UP001623232">
    <property type="component" value="Plasmid unnamed4"/>
</dbReference>
<evidence type="ECO:0000256" key="1">
    <source>
        <dbReference type="ARBA" id="ARBA00009437"/>
    </source>
</evidence>
<dbReference type="InterPro" id="IPR058163">
    <property type="entry name" value="LysR-type_TF_proteobact-type"/>
</dbReference>
<dbReference type="InterPro" id="IPR036388">
    <property type="entry name" value="WH-like_DNA-bd_sf"/>
</dbReference>
<proteinExistence type="inferred from homology"/>
<dbReference type="Gene3D" id="3.40.190.10">
    <property type="entry name" value="Periplasmic binding protein-like II"/>
    <property type="match status" value="2"/>
</dbReference>
<dbReference type="PRINTS" id="PR00039">
    <property type="entry name" value="HTHLYSR"/>
</dbReference>
<geneLocation type="plasmid" evidence="6 7">
    <name>unnamed4</name>
</geneLocation>
<dbReference type="SUPFAM" id="SSF53850">
    <property type="entry name" value="Periplasmic binding protein-like II"/>
    <property type="match status" value="1"/>
</dbReference>
<keyword evidence="7" id="KW-1185">Reference proteome</keyword>
<accession>A0ABZ2XYF7</accession>
<organism evidence="6 7">
    <name type="scientific">Aliisedimentitalea scapharcae</name>
    <dbReference type="NCBI Taxonomy" id="1524259"/>
    <lineage>
        <taxon>Bacteria</taxon>
        <taxon>Pseudomonadati</taxon>
        <taxon>Pseudomonadota</taxon>
        <taxon>Alphaproteobacteria</taxon>
        <taxon>Rhodobacterales</taxon>
        <taxon>Roseobacteraceae</taxon>
        <taxon>Aliisedimentitalea</taxon>
    </lineage>
</organism>
<dbReference type="PROSITE" id="PS50931">
    <property type="entry name" value="HTH_LYSR"/>
    <property type="match status" value="1"/>
</dbReference>